<evidence type="ECO:0000256" key="12">
    <source>
        <dbReference type="ARBA" id="ARBA00023170"/>
    </source>
</evidence>
<dbReference type="InterPro" id="IPR039426">
    <property type="entry name" value="TonB-dep_rcpt-like"/>
</dbReference>
<keyword evidence="4 14" id="KW-1134">Transmembrane beta strand</keyword>
<keyword evidence="13 14" id="KW-0998">Cell outer membrane</keyword>
<evidence type="ECO:0000256" key="7">
    <source>
        <dbReference type="ARBA" id="ARBA00022729"/>
    </source>
</evidence>
<evidence type="ECO:0000313" key="18">
    <source>
        <dbReference type="EMBL" id="MDQ1208025.1"/>
    </source>
</evidence>
<dbReference type="PROSITE" id="PS52016">
    <property type="entry name" value="TONB_DEPENDENT_REC_3"/>
    <property type="match status" value="1"/>
</dbReference>
<evidence type="ECO:0000256" key="10">
    <source>
        <dbReference type="ARBA" id="ARBA00023077"/>
    </source>
</evidence>
<evidence type="ECO:0000313" key="19">
    <source>
        <dbReference type="Proteomes" id="UP001233360"/>
    </source>
</evidence>
<dbReference type="InterPro" id="IPR037066">
    <property type="entry name" value="Plug_dom_sf"/>
</dbReference>
<evidence type="ECO:0000256" key="2">
    <source>
        <dbReference type="ARBA" id="ARBA00009810"/>
    </source>
</evidence>
<reference evidence="18 19" key="1">
    <citation type="submission" date="2023-07" db="EMBL/GenBank/DDBJ databases">
        <title>Functional and genomic diversity of the sorghum phyllosphere microbiome.</title>
        <authorList>
            <person name="Shade A."/>
        </authorList>
    </citation>
    <scope>NUCLEOTIDE SEQUENCE [LARGE SCALE GENOMIC DNA]</scope>
    <source>
        <strain evidence="18 19">SORGH_AS_0887</strain>
    </source>
</reference>
<comment type="similarity">
    <text evidence="2 14 15">Belongs to the TonB-dependent receptor family.</text>
</comment>
<feature type="domain" description="TonB-dependent receptor-like beta-barrel" evidence="16">
    <location>
        <begin position="246"/>
        <end position="706"/>
    </location>
</feature>
<evidence type="ECO:0000256" key="14">
    <source>
        <dbReference type="PROSITE-ProRule" id="PRU01360"/>
    </source>
</evidence>
<dbReference type="Gene3D" id="2.40.170.20">
    <property type="entry name" value="TonB-dependent receptor, beta-barrel domain"/>
    <property type="match status" value="1"/>
</dbReference>
<keyword evidence="19" id="KW-1185">Reference proteome</keyword>
<dbReference type="Gene3D" id="2.170.130.10">
    <property type="entry name" value="TonB-dependent receptor, plug domain"/>
    <property type="match status" value="1"/>
</dbReference>
<name>A0ABU0UU07_ACIBI</name>
<evidence type="ECO:0000256" key="11">
    <source>
        <dbReference type="ARBA" id="ARBA00023136"/>
    </source>
</evidence>
<keyword evidence="6 14" id="KW-0812">Transmembrane</keyword>
<comment type="caution">
    <text evidence="18">The sequence shown here is derived from an EMBL/GenBank/DDBJ whole genome shotgun (WGS) entry which is preliminary data.</text>
</comment>
<gene>
    <name evidence="18" type="ORF">QE380_000948</name>
</gene>
<evidence type="ECO:0000256" key="4">
    <source>
        <dbReference type="ARBA" id="ARBA00022452"/>
    </source>
</evidence>
<organism evidence="18 19">
    <name type="scientific">Acinetobacter baylyi</name>
    <dbReference type="NCBI Taxonomy" id="202950"/>
    <lineage>
        <taxon>Bacteria</taxon>
        <taxon>Pseudomonadati</taxon>
        <taxon>Pseudomonadota</taxon>
        <taxon>Gammaproteobacteria</taxon>
        <taxon>Moraxellales</taxon>
        <taxon>Moraxellaceae</taxon>
        <taxon>Acinetobacter</taxon>
    </lineage>
</organism>
<evidence type="ECO:0000256" key="13">
    <source>
        <dbReference type="ARBA" id="ARBA00023237"/>
    </source>
</evidence>
<dbReference type="PANTHER" id="PTHR32552:SF68">
    <property type="entry name" value="FERRICHROME OUTER MEMBRANE TRANSPORTER_PHAGE RECEPTOR"/>
    <property type="match status" value="1"/>
</dbReference>
<feature type="domain" description="TonB-dependent receptor plug" evidence="17">
    <location>
        <begin position="76"/>
        <end position="173"/>
    </location>
</feature>
<dbReference type="NCBIfam" id="TIGR01783">
    <property type="entry name" value="TonB-siderophor"/>
    <property type="match status" value="1"/>
</dbReference>
<keyword evidence="9" id="KW-0406">Ion transport</keyword>
<dbReference type="SUPFAM" id="SSF56935">
    <property type="entry name" value="Porins"/>
    <property type="match status" value="1"/>
</dbReference>
<dbReference type="Pfam" id="PF07715">
    <property type="entry name" value="Plug"/>
    <property type="match status" value="1"/>
</dbReference>
<protein>
    <submittedName>
        <fullName evidence="18">Iron complex outermembrane receptor protein</fullName>
    </submittedName>
</protein>
<evidence type="ECO:0000256" key="1">
    <source>
        <dbReference type="ARBA" id="ARBA00004571"/>
    </source>
</evidence>
<sequence>MFQHFLFFHPGQAAFKYSVLSLMILQTQHVMATDTSEASKITAVLPTLKIEAMSELDPIKSYIDYDQANVTRSGLKKKDVPQTIDTIDVQKYKIYGANDLSVMLQGTPGISTNYDTRGDGIVLRGFNADTSDIYRDGIRDSGQIRRSTANIERIEILKGPASVLYGRSGGGGVINMVSKYANFDSKSSVGVYAGSWNNHGTTLDLNQAINENWAVRLTSEYAEADSFRRGIEQRQVMVSPSITYRNDDQTLLWTTQYTYDKLHRVPDRGPSYFDLAKNNVFPSIRQGFAHQGDFIDDESQVIRTDLKYEYVPNWNFHWALSYRQAYQNFDNYFGGTYCTVQSATCLYQGFIRQSYAWQQTMNKTITNTFDITGELNTGPIQHNVMLGTDVTKEIREPKLGNYSSGSTSLYGYFNPYTSQVIETFDRNNAQMTTHNLSEGLNLGFFAQDLISFNDQIKLLLGGRYDVYDSSTQVKVKNKLDVDEYYAKQEGTFSPNVGLIWQPVSAHRFYTSYSRSFAPFGGSIAVNSVSSNVVNAEPQFNDQFEIGVKSDWLDQRLNTQFSVFDIRKHNIRYQPDRDNQPDLWAVAGEHQSKGLEFSFIGRVLDNVFVRGGYGYTDAKVKDNVQYPNTVNAPLDKVSKNTGNLFIRYLPIESLYVESGVTYQGSFYSYQNGNLNSTPVHIDGFSRVDAAIGYSADPWNVTLAINNLTDKKYWRSADLPGTPRNVLVRLNYQF</sequence>
<evidence type="ECO:0000259" key="16">
    <source>
        <dbReference type="Pfam" id="PF00593"/>
    </source>
</evidence>
<dbReference type="RefSeq" id="WP_307002415.1">
    <property type="nucleotide sequence ID" value="NZ_JAUTBK010000002.1"/>
</dbReference>
<dbReference type="PANTHER" id="PTHR32552">
    <property type="entry name" value="FERRICHROME IRON RECEPTOR-RELATED"/>
    <property type="match status" value="1"/>
</dbReference>
<evidence type="ECO:0000256" key="3">
    <source>
        <dbReference type="ARBA" id="ARBA00022448"/>
    </source>
</evidence>
<evidence type="ECO:0000256" key="15">
    <source>
        <dbReference type="RuleBase" id="RU003357"/>
    </source>
</evidence>
<keyword evidence="3 14" id="KW-0813">Transport</keyword>
<keyword evidence="12 18" id="KW-0675">Receptor</keyword>
<keyword evidence="10 15" id="KW-0798">TonB box</keyword>
<dbReference type="InterPro" id="IPR012910">
    <property type="entry name" value="Plug_dom"/>
</dbReference>
<dbReference type="Pfam" id="PF00593">
    <property type="entry name" value="TonB_dep_Rec_b-barrel"/>
    <property type="match status" value="1"/>
</dbReference>
<dbReference type="InterPro" id="IPR010105">
    <property type="entry name" value="TonB_sidphr_rcpt"/>
</dbReference>
<dbReference type="Proteomes" id="UP001233360">
    <property type="component" value="Unassembled WGS sequence"/>
</dbReference>
<dbReference type="CDD" id="cd01347">
    <property type="entry name" value="ligand_gated_channel"/>
    <property type="match status" value="1"/>
</dbReference>
<keyword evidence="5" id="KW-0410">Iron transport</keyword>
<comment type="subcellular location">
    <subcellularLocation>
        <location evidence="1 14">Cell outer membrane</location>
        <topology evidence="1 14">Multi-pass membrane protein</topology>
    </subcellularLocation>
</comment>
<dbReference type="EMBL" id="JAUTBK010000002">
    <property type="protein sequence ID" value="MDQ1208025.1"/>
    <property type="molecule type" value="Genomic_DNA"/>
</dbReference>
<accession>A0ABU0UU07</accession>
<keyword evidence="11 14" id="KW-0472">Membrane</keyword>
<keyword evidence="8" id="KW-0408">Iron</keyword>
<proteinExistence type="inferred from homology"/>
<evidence type="ECO:0000259" key="17">
    <source>
        <dbReference type="Pfam" id="PF07715"/>
    </source>
</evidence>
<keyword evidence="7" id="KW-0732">Signal</keyword>
<evidence type="ECO:0000256" key="8">
    <source>
        <dbReference type="ARBA" id="ARBA00023004"/>
    </source>
</evidence>
<evidence type="ECO:0000256" key="9">
    <source>
        <dbReference type="ARBA" id="ARBA00023065"/>
    </source>
</evidence>
<dbReference type="InterPro" id="IPR000531">
    <property type="entry name" value="Beta-barrel_TonB"/>
</dbReference>
<evidence type="ECO:0000256" key="6">
    <source>
        <dbReference type="ARBA" id="ARBA00022692"/>
    </source>
</evidence>
<dbReference type="InterPro" id="IPR036942">
    <property type="entry name" value="Beta-barrel_TonB_sf"/>
</dbReference>
<evidence type="ECO:0000256" key="5">
    <source>
        <dbReference type="ARBA" id="ARBA00022496"/>
    </source>
</evidence>